<keyword evidence="1" id="KW-0812">Transmembrane</keyword>
<proteinExistence type="predicted"/>
<feature type="transmembrane region" description="Helical" evidence="1">
    <location>
        <begin position="27"/>
        <end position="48"/>
    </location>
</feature>
<evidence type="ECO:0000313" key="3">
    <source>
        <dbReference type="Proteomes" id="UP001209803"/>
    </source>
</evidence>
<keyword evidence="1" id="KW-1133">Transmembrane helix</keyword>
<keyword evidence="1" id="KW-0472">Membrane</keyword>
<dbReference type="EMBL" id="CP120863">
    <property type="protein sequence ID" value="WFE88673.1"/>
    <property type="molecule type" value="Genomic_DNA"/>
</dbReference>
<dbReference type="Proteomes" id="UP001209803">
    <property type="component" value="Chromosome"/>
</dbReference>
<accession>A0ABY8EZR8</accession>
<protein>
    <submittedName>
        <fullName evidence="2">Uncharacterized protein</fullName>
    </submittedName>
</protein>
<keyword evidence="3" id="KW-1185">Reference proteome</keyword>
<evidence type="ECO:0000256" key="1">
    <source>
        <dbReference type="SAM" id="Phobius"/>
    </source>
</evidence>
<reference evidence="2 3" key="1">
    <citation type="submission" date="2023-03" db="EMBL/GenBank/DDBJ databases">
        <title>Roseibium porphyridii sp. nov. and Roseibium rhodosorbium sp. nov. isolated from marine algae, Porphyridium cruentum and Rhodosorus marinus, respectively.</title>
        <authorList>
            <person name="Lee M.W."/>
            <person name="Choi B.J."/>
            <person name="Lee J.K."/>
            <person name="Choi D.G."/>
            <person name="Baek J.H."/>
            <person name="Bayburt H."/>
            <person name="Kim J.M."/>
            <person name="Han D.M."/>
            <person name="Kim K.H."/>
            <person name="Jeon C.O."/>
        </authorList>
    </citation>
    <scope>NUCLEOTIDE SEQUENCE [LARGE SCALE GENOMIC DNA]</scope>
    <source>
        <strain evidence="2 3">KMA01</strain>
    </source>
</reference>
<dbReference type="RefSeq" id="WP_173006106.1">
    <property type="nucleotide sequence ID" value="NZ_CP120863.1"/>
</dbReference>
<name>A0ABY8EZR8_9HYPH</name>
<gene>
    <name evidence="2" type="ORF">K1718_21295</name>
</gene>
<organism evidence="2 3">
    <name type="scientific">Roseibium porphyridii</name>
    <dbReference type="NCBI Taxonomy" id="2866279"/>
    <lineage>
        <taxon>Bacteria</taxon>
        <taxon>Pseudomonadati</taxon>
        <taxon>Pseudomonadota</taxon>
        <taxon>Alphaproteobacteria</taxon>
        <taxon>Hyphomicrobiales</taxon>
        <taxon>Stappiaceae</taxon>
        <taxon>Roseibium</taxon>
    </lineage>
</organism>
<sequence length="49" mass="5351">MFQNEETFAAEQPDVDVRQRSFQRENLLLIAGVALVLLAAGMAMSNALA</sequence>
<evidence type="ECO:0000313" key="2">
    <source>
        <dbReference type="EMBL" id="WFE88673.1"/>
    </source>
</evidence>